<dbReference type="RefSeq" id="WP_013170927.1">
    <property type="nucleotide sequence ID" value="NC_014218.1"/>
</dbReference>
<name>D7BLB1_ARCHD</name>
<evidence type="ECO:0000313" key="2">
    <source>
        <dbReference type="Proteomes" id="UP000000376"/>
    </source>
</evidence>
<dbReference type="InterPro" id="IPR013381">
    <property type="entry name" value="CRISPR-assoc_prot_Cse1"/>
</dbReference>
<dbReference type="OrthoDB" id="3268750at2"/>
<organism evidence="1 2">
    <name type="scientific">Arcanobacterium haemolyticum (strain ATCC 9345 / DSM 20595 / CCM 5947 / CCUG 17215 / LMG 16163 / NBRC 15585 / NCTC 8452 / 11018)</name>
    <dbReference type="NCBI Taxonomy" id="644284"/>
    <lineage>
        <taxon>Bacteria</taxon>
        <taxon>Bacillati</taxon>
        <taxon>Actinomycetota</taxon>
        <taxon>Actinomycetes</taxon>
        <taxon>Actinomycetales</taxon>
        <taxon>Actinomycetaceae</taxon>
        <taxon>Arcanobacterium</taxon>
    </lineage>
</organism>
<sequence length="546" mass="61489">MEVNVLKDTNWICTTQGFVSPVEAMRRAHESDFILDFNKPGYEVSATFRFLLSLSALVLRHEESIDLHDHESKLDLIARGFSDKAIERACFDVEQGADIFGEKFPFMQRPALPPTSAKDTSRRLGPGDQEIKKLLPAMPSEQGEDYWNLSVSFPKRLPLEDAVLKLVLFHYYSMAGNNAYDGNKARMGAPGIRFLGKGNTATEFMWACEGESFLYSLLASLPMNWVEGEGLPAWADREGMRSRSTNGTFHPLWSGTWSSNTAVCYWEENGGKPQLAGVRVGGVPDNWLPIPYDGKKSETLLKEWWDLRNESDPMYLYCVNKYGDGSKKAQRIDFGRDGLDIAVEWAAEEKLQALISSGNANVLLSDGDERKPIFFRHQIEGTASSPSIRASQVFYVDPAIWAFGLSSDDSERVTQDSQLIRTVHNKVTGVFRRRNKADESAEAKGNAAPVLDALEESKADASAAYWRYMEPVYEDYMTAIRNHSDDSVMLYDNVIDAAMKAFDDVTTPYLGQYPQQIYSVRSVINRMIRAEIREYRTAPNRNTEGN</sequence>
<dbReference type="EMBL" id="CP002045">
    <property type="protein sequence ID" value="ADH93441.1"/>
    <property type="molecule type" value="Genomic_DNA"/>
</dbReference>
<dbReference type="HOGENOM" id="CLU_506908_0_0_11"/>
<dbReference type="Pfam" id="PF09481">
    <property type="entry name" value="CRISPR_Cse1"/>
    <property type="match status" value="1"/>
</dbReference>
<dbReference type="KEGG" id="ahe:Arch_1759"/>
<dbReference type="STRING" id="644284.Arch_1759"/>
<evidence type="ECO:0000313" key="1">
    <source>
        <dbReference type="EMBL" id="ADH93441.1"/>
    </source>
</evidence>
<accession>D7BLB1</accession>
<protein>
    <recommendedName>
        <fullName evidence="3">CRISPR-associated protein, Cse1 family</fullName>
    </recommendedName>
</protein>
<gene>
    <name evidence="1" type="ordered locus">Arch_1759</name>
</gene>
<evidence type="ECO:0008006" key="3">
    <source>
        <dbReference type="Google" id="ProtNLM"/>
    </source>
</evidence>
<dbReference type="Proteomes" id="UP000000376">
    <property type="component" value="Chromosome"/>
</dbReference>
<dbReference type="eggNOG" id="ENOG5033SCH">
    <property type="taxonomic scope" value="Bacteria"/>
</dbReference>
<keyword evidence="2" id="KW-1185">Reference proteome</keyword>
<proteinExistence type="predicted"/>
<dbReference type="AlphaFoldDB" id="D7BLB1"/>
<reference evidence="1 2" key="1">
    <citation type="journal article" date="2010" name="Stand. Genomic Sci.">
        <title>Complete genome sequence of Arcanobacterium haemolyticum type strain (11018).</title>
        <authorList>
            <person name="Yasawong M."/>
            <person name="Teshima H."/>
            <person name="Lapidus A."/>
            <person name="Nolan M."/>
            <person name="Lucas S."/>
            <person name="Glavina Del Rio T."/>
            <person name="Tice H."/>
            <person name="Cheng J."/>
            <person name="Bruce D."/>
            <person name="Detter C."/>
            <person name="Tapia R."/>
            <person name="Han C."/>
            <person name="Goodwin L."/>
            <person name="Pitluck S."/>
            <person name="Liolios K."/>
            <person name="Ivanova N."/>
            <person name="Mavromatis K."/>
            <person name="Mikhailova N."/>
            <person name="Pati A."/>
            <person name="Chen A."/>
            <person name="Palaniappan K."/>
            <person name="Land M."/>
            <person name="Hauser L."/>
            <person name="Chang Y."/>
            <person name="Jeffries C."/>
            <person name="Rohde M."/>
            <person name="Sikorski J."/>
            <person name="Pukall R."/>
            <person name="Goker M."/>
            <person name="Woyke T."/>
            <person name="Bristow J."/>
            <person name="Eisen J."/>
            <person name="Markowitz V."/>
            <person name="Hugenholtz P."/>
            <person name="Kyrpides N."/>
            <person name="Klenk H."/>
        </authorList>
    </citation>
    <scope>NUCLEOTIDE SEQUENCE [LARGE SCALE GENOMIC DNA]</scope>
    <source>
        <strain evidence="2">ATCC 9345 / DSM 20595 / CCUG 17215 / LMG 16163 / NBRC 15585 / NCTC 8452 / 11018</strain>
    </source>
</reference>